<dbReference type="Gene3D" id="2.60.120.650">
    <property type="entry name" value="Cupin"/>
    <property type="match status" value="1"/>
</dbReference>
<reference evidence="2" key="1">
    <citation type="submission" date="2022-03" db="EMBL/GenBank/DDBJ databases">
        <title>The complete genome sequence of a Methyloterrigena soli.</title>
        <authorList>
            <person name="Zi Z."/>
        </authorList>
    </citation>
    <scope>NUCLEOTIDE SEQUENCE</scope>
    <source>
        <strain evidence="2">M48</strain>
    </source>
</reference>
<dbReference type="PROSITE" id="PS51184">
    <property type="entry name" value="JMJC"/>
    <property type="match status" value="1"/>
</dbReference>
<comment type="caution">
    <text evidence="2">The sequence shown here is derived from an EMBL/GenBank/DDBJ whole genome shotgun (WGS) entry which is preliminary data.</text>
</comment>
<dbReference type="AlphaFoldDB" id="A0AA41UD73"/>
<sequence>MNKVMNAEVLSADDSAFANLFPLKPFRIRHGFVDDPRLTLPAILDLVKQLPRDRIEYNSGKAAVSQDPTSTPLVDLSPEDVVQKIETAGAWMVLKRVEIHPSYRALLEEALMSVARAQGHRSLAEAGFTDIQGFLFVSSPGSTTPFHLDSEDNFFIQVHGEKFFNIYDNEDRSIATEDQIEHAITKHRNLKFDESFEARGMHNRLLPGEGVFVPYIWPHWVRTSDTYSISVAITWKTAVVKRRNDLYVANSMLRDRGFPQKAPGTSPGWDAVKLGAFRVMAGIAAPLRKSESLRRVIRSLVLGKDANYYYRDKKKTGM</sequence>
<name>A0AA41UD73_9HYPH</name>
<dbReference type="InterPro" id="IPR041667">
    <property type="entry name" value="Cupin_8"/>
</dbReference>
<gene>
    <name evidence="2" type="ORF">ML536_21190</name>
</gene>
<proteinExistence type="predicted"/>
<feature type="domain" description="JmjC" evidence="1">
    <location>
        <begin position="101"/>
        <end position="252"/>
    </location>
</feature>
<accession>A0AA41UD73</accession>
<dbReference type="EMBL" id="JALAZD010000005">
    <property type="protein sequence ID" value="MCI0129358.1"/>
    <property type="molecule type" value="Genomic_DNA"/>
</dbReference>
<dbReference type="Proteomes" id="UP001156140">
    <property type="component" value="Unassembled WGS sequence"/>
</dbReference>
<evidence type="ECO:0000313" key="3">
    <source>
        <dbReference type="Proteomes" id="UP001156140"/>
    </source>
</evidence>
<dbReference type="SUPFAM" id="SSF51197">
    <property type="entry name" value="Clavaminate synthase-like"/>
    <property type="match status" value="1"/>
</dbReference>
<organism evidence="2 3">
    <name type="scientific">Paradevosia shaoguanensis</name>
    <dbReference type="NCBI Taxonomy" id="1335043"/>
    <lineage>
        <taxon>Bacteria</taxon>
        <taxon>Pseudomonadati</taxon>
        <taxon>Pseudomonadota</taxon>
        <taxon>Alphaproteobacteria</taxon>
        <taxon>Hyphomicrobiales</taxon>
        <taxon>Devosiaceae</taxon>
        <taxon>Paradevosia</taxon>
    </lineage>
</organism>
<dbReference type="InterPro" id="IPR003347">
    <property type="entry name" value="JmjC_dom"/>
</dbReference>
<dbReference type="PANTHER" id="PTHR12461:SF105">
    <property type="entry name" value="HYPOXIA-INDUCIBLE FACTOR 1-ALPHA INHIBITOR"/>
    <property type="match status" value="1"/>
</dbReference>
<dbReference type="PANTHER" id="PTHR12461">
    <property type="entry name" value="HYPOXIA-INDUCIBLE FACTOR 1 ALPHA INHIBITOR-RELATED"/>
    <property type="match status" value="1"/>
</dbReference>
<evidence type="ECO:0000313" key="2">
    <source>
        <dbReference type="EMBL" id="MCI0129358.1"/>
    </source>
</evidence>
<protein>
    <submittedName>
        <fullName evidence="2">Cupin-like domain-containing protein</fullName>
    </submittedName>
</protein>
<dbReference type="RefSeq" id="WP_281737266.1">
    <property type="nucleotide sequence ID" value="NZ_JAKETQ010000005.1"/>
</dbReference>
<dbReference type="SMART" id="SM00558">
    <property type="entry name" value="JmjC"/>
    <property type="match status" value="1"/>
</dbReference>
<evidence type="ECO:0000259" key="1">
    <source>
        <dbReference type="PROSITE" id="PS51184"/>
    </source>
</evidence>
<dbReference type="Pfam" id="PF13621">
    <property type="entry name" value="Cupin_8"/>
    <property type="match status" value="1"/>
</dbReference>
<keyword evidence="3" id="KW-1185">Reference proteome</keyword>